<dbReference type="EMBL" id="BSXS01010934">
    <property type="protein sequence ID" value="GME99304.1"/>
    <property type="molecule type" value="Genomic_DNA"/>
</dbReference>
<reference evidence="1" key="1">
    <citation type="submission" date="2023-04" db="EMBL/GenBank/DDBJ databases">
        <title>Ambrosiozyma monospora NBRC 10751.</title>
        <authorList>
            <person name="Ichikawa N."/>
            <person name="Sato H."/>
            <person name="Tonouchi N."/>
        </authorList>
    </citation>
    <scope>NUCLEOTIDE SEQUENCE</scope>
    <source>
        <strain evidence="1">NBRC 10751</strain>
    </source>
</reference>
<proteinExistence type="predicted"/>
<evidence type="ECO:0000313" key="2">
    <source>
        <dbReference type="Proteomes" id="UP001165064"/>
    </source>
</evidence>
<gene>
    <name evidence="1" type="ORF">Amon02_001068100</name>
</gene>
<evidence type="ECO:0000313" key="1">
    <source>
        <dbReference type="EMBL" id="GME99304.1"/>
    </source>
</evidence>
<accession>A0ACB5U1L5</accession>
<organism evidence="1 2">
    <name type="scientific">Ambrosiozyma monospora</name>
    <name type="common">Yeast</name>
    <name type="synonym">Endomycopsis monosporus</name>
    <dbReference type="NCBI Taxonomy" id="43982"/>
    <lineage>
        <taxon>Eukaryota</taxon>
        <taxon>Fungi</taxon>
        <taxon>Dikarya</taxon>
        <taxon>Ascomycota</taxon>
        <taxon>Saccharomycotina</taxon>
        <taxon>Pichiomycetes</taxon>
        <taxon>Pichiales</taxon>
        <taxon>Pichiaceae</taxon>
        <taxon>Ambrosiozyma</taxon>
    </lineage>
</organism>
<protein>
    <submittedName>
        <fullName evidence="1">Unnamed protein product</fullName>
    </submittedName>
</protein>
<sequence length="332" mass="38603">MTLQPNLEELMNTRHNDGIHPEDLDNFFRFLTITQGLHYELQLRIFKRAFWRFYHVDLLPFLQYEGMIPILACFYSELLVSEGKIYFGGFNEYSVIKIDSYEYRILLKPRLQDGSIMITILKVFDMNDVADEEARFLLGKSPSIWSSTEVPLAKMKELRPDCLCKVTDLSIDNELNIDLNTVRGILPSLKELTLPLLDHDKTMKIWRTLEQVDHKIKVHLPISYYNGWDKSCDTMCDDWMHLVSKCLSDHVCIEKSFILFSLLDELNSDLNELNNFVTKTCDPTRFNDLCLISLSHVQPLGTLKFIPQMINLATVVISGDLQLVKQLHAFQM</sequence>
<name>A0ACB5U1L5_AMBMO</name>
<dbReference type="Proteomes" id="UP001165064">
    <property type="component" value="Unassembled WGS sequence"/>
</dbReference>
<keyword evidence="2" id="KW-1185">Reference proteome</keyword>
<comment type="caution">
    <text evidence="1">The sequence shown here is derived from an EMBL/GenBank/DDBJ whole genome shotgun (WGS) entry which is preliminary data.</text>
</comment>